<keyword evidence="7" id="KW-0012">Acyltransferase</keyword>
<evidence type="ECO:0000256" key="2">
    <source>
        <dbReference type="ARBA" id="ARBA00010323"/>
    </source>
</evidence>
<feature type="transmembrane region" description="Helical" evidence="8">
    <location>
        <begin position="186"/>
        <end position="205"/>
    </location>
</feature>
<feature type="transmembrane region" description="Helical" evidence="8">
    <location>
        <begin position="147"/>
        <end position="166"/>
    </location>
</feature>
<keyword evidence="10" id="KW-1185">Reference proteome</keyword>
<evidence type="ECO:0000256" key="4">
    <source>
        <dbReference type="ARBA" id="ARBA00022692"/>
    </source>
</evidence>
<keyword evidence="5 8" id="KW-1133">Transmembrane helix</keyword>
<sequence>MTFFSIEFALIFIMFFVTYWMFYKNYKIQNYIILFFNYMLIFSFSPYFTLIVLLHTCFISYFGLFIAYRENKNALFSGLLVTILFLCFFKYYDFIHSDFKSLLFLLKFDFLAKNLDIALPIGISFYTFSSITYLVGIYKKEQEVAEFIPLACYLSFFATLLAGPIAKSNFMIPQFCKTRKFENIDLIITLVILGITKKALIANYLNIQVSAVFSDPHSFNALEIITAVYLYGAWLYCDFSGYVDIVTAMALSIGFYLPINFNMPHIAVNLKDFWKRWHISLSNFIKENIYIPLGGNKNGFLETQINLIIAFALSGIWHGVGINFLIWGLLHGFGIMFLNILQKAKINISEKLPLFSMCITYTFVSITWIFFDRNDFDEAFNILNLMFNNENKIMLNDVILFVALCVLFLFYPFLKNLKDIIRGFLRATPTILKPFVLAIFFVFIFAIMPDGIPDFIYSSF</sequence>
<evidence type="ECO:0000256" key="5">
    <source>
        <dbReference type="ARBA" id="ARBA00022989"/>
    </source>
</evidence>
<evidence type="ECO:0000313" key="9">
    <source>
        <dbReference type="EMBL" id="AQW87015.1"/>
    </source>
</evidence>
<dbReference type="PANTHER" id="PTHR13285:SF18">
    <property type="entry name" value="PROTEIN-CYSTEINE N-PALMITOYLTRANSFERASE RASP"/>
    <property type="match status" value="1"/>
</dbReference>
<dbReference type="GO" id="GO:0016746">
    <property type="term" value="F:acyltransferase activity"/>
    <property type="evidence" value="ECO:0007669"/>
    <property type="project" value="UniProtKB-KW"/>
</dbReference>
<name>A0A1S6U5P5_9BACT</name>
<dbReference type="PANTHER" id="PTHR13285">
    <property type="entry name" value="ACYLTRANSFERASE"/>
    <property type="match status" value="1"/>
</dbReference>
<reference evidence="10" key="1">
    <citation type="submission" date="2016-09" db="EMBL/GenBank/DDBJ databases">
        <title>Comparative genomics of the Campylobacter concisus group.</title>
        <authorList>
            <person name="Miller W.G."/>
            <person name="Yee E."/>
            <person name="Chapman M.H."/>
            <person name="Huynh S."/>
            <person name="Bono J.L."/>
            <person name="On S.L.W."/>
            <person name="StLeger J."/>
            <person name="Foster G."/>
            <person name="Parker C.T."/>
        </authorList>
    </citation>
    <scope>NUCLEOTIDE SEQUENCE [LARGE SCALE GENOMIC DNA]</scope>
    <source>
        <strain evidence="10">RM18021</strain>
    </source>
</reference>
<dbReference type="Pfam" id="PF03062">
    <property type="entry name" value="MBOAT"/>
    <property type="match status" value="1"/>
</dbReference>
<dbReference type="PIRSF" id="PIRSF500217">
    <property type="entry name" value="AlgI"/>
    <property type="match status" value="1"/>
</dbReference>
<protein>
    <submittedName>
        <fullName evidence="9">Membrane bound O-acyl transferase, MBOAT family</fullName>
    </submittedName>
</protein>
<feature type="transmembrane region" description="Helical" evidence="8">
    <location>
        <begin position="435"/>
        <end position="452"/>
    </location>
</feature>
<dbReference type="PIRSF" id="PIRSF016636">
    <property type="entry name" value="AlgI_DltB"/>
    <property type="match status" value="1"/>
</dbReference>
<evidence type="ECO:0000256" key="6">
    <source>
        <dbReference type="ARBA" id="ARBA00023136"/>
    </source>
</evidence>
<feature type="transmembrane region" description="Helical" evidence="8">
    <location>
        <begin position="352"/>
        <end position="371"/>
    </location>
</feature>
<dbReference type="InterPro" id="IPR024194">
    <property type="entry name" value="Ac/AlaTfrase_AlgI/DltB"/>
</dbReference>
<feature type="transmembrane region" description="Helical" evidence="8">
    <location>
        <begin position="393"/>
        <end position="414"/>
    </location>
</feature>
<dbReference type="GO" id="GO:0005886">
    <property type="term" value="C:plasma membrane"/>
    <property type="evidence" value="ECO:0007669"/>
    <property type="project" value="UniProtKB-SubCell"/>
</dbReference>
<feature type="transmembrane region" description="Helical" evidence="8">
    <location>
        <begin position="74"/>
        <end position="94"/>
    </location>
</feature>
<dbReference type="GO" id="GO:0042121">
    <property type="term" value="P:alginic acid biosynthetic process"/>
    <property type="evidence" value="ECO:0007669"/>
    <property type="project" value="InterPro"/>
</dbReference>
<keyword evidence="7 9" id="KW-0808">Transferase</keyword>
<dbReference type="InterPro" id="IPR004299">
    <property type="entry name" value="MBOAT_fam"/>
</dbReference>
<keyword evidence="6 7" id="KW-0472">Membrane</keyword>
<dbReference type="Proteomes" id="UP000190868">
    <property type="component" value="Chromosome"/>
</dbReference>
<feature type="transmembrane region" description="Helical" evidence="8">
    <location>
        <begin position="307"/>
        <end position="340"/>
    </location>
</feature>
<feature type="transmembrane region" description="Helical" evidence="8">
    <location>
        <begin position="35"/>
        <end position="68"/>
    </location>
</feature>
<organism evidence="9 10">
    <name type="scientific">Campylobacter pinnipediorum subsp. caledonicus</name>
    <dbReference type="NCBI Taxonomy" id="1874362"/>
    <lineage>
        <taxon>Bacteria</taxon>
        <taxon>Pseudomonadati</taxon>
        <taxon>Campylobacterota</taxon>
        <taxon>Epsilonproteobacteria</taxon>
        <taxon>Campylobacterales</taxon>
        <taxon>Campylobacteraceae</taxon>
        <taxon>Campylobacter</taxon>
    </lineage>
</organism>
<comment type="similarity">
    <text evidence="2 7">Belongs to the membrane-bound acyltransferase family.</text>
</comment>
<feature type="transmembrane region" description="Helical" evidence="8">
    <location>
        <begin position="115"/>
        <end position="135"/>
    </location>
</feature>
<feature type="transmembrane region" description="Helical" evidence="8">
    <location>
        <begin position="217"/>
        <end position="235"/>
    </location>
</feature>
<feature type="transmembrane region" description="Helical" evidence="8">
    <location>
        <begin position="242"/>
        <end position="259"/>
    </location>
</feature>
<dbReference type="InterPro" id="IPR028362">
    <property type="entry name" value="AlgI"/>
</dbReference>
<evidence type="ECO:0000256" key="7">
    <source>
        <dbReference type="PIRNR" id="PIRNR016636"/>
    </source>
</evidence>
<keyword evidence="4 8" id="KW-0812">Transmembrane</keyword>
<comment type="subcellular location">
    <subcellularLocation>
        <location evidence="1">Cell membrane</location>
        <topology evidence="1">Multi-pass membrane protein</topology>
    </subcellularLocation>
</comment>
<evidence type="ECO:0000256" key="1">
    <source>
        <dbReference type="ARBA" id="ARBA00004651"/>
    </source>
</evidence>
<dbReference type="EMBL" id="CP017258">
    <property type="protein sequence ID" value="AQW87015.1"/>
    <property type="molecule type" value="Genomic_DNA"/>
</dbReference>
<accession>A0A1S6U5P5</accession>
<evidence type="ECO:0000313" key="10">
    <source>
        <dbReference type="Proteomes" id="UP000190868"/>
    </source>
</evidence>
<dbReference type="InterPro" id="IPR051085">
    <property type="entry name" value="MB_O-acyltransferase"/>
</dbReference>
<proteinExistence type="inferred from homology"/>
<evidence type="ECO:0000256" key="3">
    <source>
        <dbReference type="ARBA" id="ARBA00022475"/>
    </source>
</evidence>
<dbReference type="AlphaFoldDB" id="A0A1S6U5P5"/>
<gene>
    <name evidence="9" type="ORF">CPIN18021_0154</name>
</gene>
<evidence type="ECO:0000256" key="8">
    <source>
        <dbReference type="SAM" id="Phobius"/>
    </source>
</evidence>
<feature type="transmembrane region" description="Helical" evidence="8">
    <location>
        <begin position="6"/>
        <end position="23"/>
    </location>
</feature>
<keyword evidence="3 7" id="KW-1003">Cell membrane</keyword>